<reference evidence="1 2" key="1">
    <citation type="journal article" date="2021" name="Nat. Commun.">
        <title>Genetic determinants of endophytism in the Arabidopsis root mycobiome.</title>
        <authorList>
            <person name="Mesny F."/>
            <person name="Miyauchi S."/>
            <person name="Thiergart T."/>
            <person name="Pickel B."/>
            <person name="Atanasova L."/>
            <person name="Karlsson M."/>
            <person name="Huettel B."/>
            <person name="Barry K.W."/>
            <person name="Haridas S."/>
            <person name="Chen C."/>
            <person name="Bauer D."/>
            <person name="Andreopoulos W."/>
            <person name="Pangilinan J."/>
            <person name="LaButti K."/>
            <person name="Riley R."/>
            <person name="Lipzen A."/>
            <person name="Clum A."/>
            <person name="Drula E."/>
            <person name="Henrissat B."/>
            <person name="Kohler A."/>
            <person name="Grigoriev I.V."/>
            <person name="Martin F.M."/>
            <person name="Hacquard S."/>
        </authorList>
    </citation>
    <scope>NUCLEOTIDE SEQUENCE [LARGE SCALE GENOMIC DNA]</scope>
    <source>
        <strain evidence="1 2">MPI-SDFR-AT-0079</strain>
    </source>
</reference>
<sequence length="687" mass="76227">MHKRDLLRNLLSSVSGPWKQEQERAQVDAGEESLHEPESGTPTPAVCEQCRNLDPDNPEFGDLFLWTSSLTGILPAGCRFCQFIYDAATAMVPSFASDGEIHASVESDPRRKTLDFRFGGRLMMRVYVRPGTLLFYHPRVHVFHEPDHDRNLPAINTGKDNEPFAFISAQLQDCKQNHASCSQRSSDFQPTRLIHCPDSTEQLRLVELGPVTGTSSPVEYVALSYCWGASASFKTTQKNIEEHKQGFGISELPQTLQDAVAVARELGVEYIWIDAICIVQGDAADWERESGMMADIYNNAYVTIAALSAAASADGFLARKRDPLQISRSWSDEHGVTTTLVAQEKIRTGLHASALRNDWGPTMGTQEGDFDPVQTRGWCFQEEILSRRYVAFSRQEMQWSCRSSSTCQCGSLDHDAGPVRRGPTTMQSDPFRFWADEVLLFYTQRTLSFSTDKLPAISGLARAIQRTTSADYVAGIWLQDLTRSLNWKPQDDIKPCPSEYRAPSFSWASIDSPICMPTAPEPLPGLVSVVNWVVEPKHQDPLGEIKYASLTLRGFVHPATVTHQPASYSGFEFRVNVAGQKAVLDEDTTLIKFETEGPDSAGLSSVRRSNKEVKHVEGEWGPGVPVLALCLSVNKSEAEFLILGQCPDDATKLERIGTAIFTALTSSFASFTNEVTQDCHKRTITLV</sequence>
<dbReference type="EMBL" id="JAGIZQ010000001">
    <property type="protein sequence ID" value="KAH6649475.1"/>
    <property type="molecule type" value="Genomic_DNA"/>
</dbReference>
<organism evidence="1 2">
    <name type="scientific">Chaetomium tenue</name>
    <dbReference type="NCBI Taxonomy" id="1854479"/>
    <lineage>
        <taxon>Eukaryota</taxon>
        <taxon>Fungi</taxon>
        <taxon>Dikarya</taxon>
        <taxon>Ascomycota</taxon>
        <taxon>Pezizomycotina</taxon>
        <taxon>Sordariomycetes</taxon>
        <taxon>Sordariomycetidae</taxon>
        <taxon>Sordariales</taxon>
        <taxon>Chaetomiaceae</taxon>
        <taxon>Chaetomium</taxon>
    </lineage>
</organism>
<keyword evidence="2" id="KW-1185">Reference proteome</keyword>
<accession>A0ACB7PMB9</accession>
<protein>
    <submittedName>
        <fullName evidence="1">Heterokaryon incompatibility protein-domain-containing protein</fullName>
    </submittedName>
</protein>
<gene>
    <name evidence="1" type="ORF">F5144DRAFT_477480</name>
</gene>
<proteinExistence type="predicted"/>
<evidence type="ECO:0000313" key="2">
    <source>
        <dbReference type="Proteomes" id="UP000724584"/>
    </source>
</evidence>
<dbReference type="Proteomes" id="UP000724584">
    <property type="component" value="Unassembled WGS sequence"/>
</dbReference>
<name>A0ACB7PMB9_9PEZI</name>
<evidence type="ECO:0000313" key="1">
    <source>
        <dbReference type="EMBL" id="KAH6649475.1"/>
    </source>
</evidence>
<comment type="caution">
    <text evidence="1">The sequence shown here is derived from an EMBL/GenBank/DDBJ whole genome shotgun (WGS) entry which is preliminary data.</text>
</comment>